<organism evidence="1 2">
    <name type="scientific">Neorhodopirellula lusitana</name>
    <dbReference type="NCBI Taxonomy" id="445327"/>
    <lineage>
        <taxon>Bacteria</taxon>
        <taxon>Pseudomonadati</taxon>
        <taxon>Planctomycetota</taxon>
        <taxon>Planctomycetia</taxon>
        <taxon>Pirellulales</taxon>
        <taxon>Pirellulaceae</taxon>
        <taxon>Neorhodopirellula</taxon>
    </lineage>
</organism>
<gene>
    <name evidence="1" type="ORF">SAMN06265222_12144</name>
</gene>
<comment type="caution">
    <text evidence="1">The sequence shown here is derived from an EMBL/GenBank/DDBJ whole genome shotgun (WGS) entry which is preliminary data.</text>
</comment>
<protein>
    <submittedName>
        <fullName evidence="1">Uncharacterized protein</fullName>
    </submittedName>
</protein>
<accession>A0ABY1QPG1</accession>
<reference evidence="1 2" key="1">
    <citation type="submission" date="2017-05" db="EMBL/GenBank/DDBJ databases">
        <authorList>
            <person name="Varghese N."/>
            <person name="Submissions S."/>
        </authorList>
    </citation>
    <scope>NUCLEOTIDE SEQUENCE [LARGE SCALE GENOMIC DNA]</scope>
    <source>
        <strain evidence="1 2">DSM 25457</strain>
    </source>
</reference>
<keyword evidence="2" id="KW-1185">Reference proteome</keyword>
<dbReference type="Proteomes" id="UP001158067">
    <property type="component" value="Unassembled WGS sequence"/>
</dbReference>
<evidence type="ECO:0000313" key="1">
    <source>
        <dbReference type="EMBL" id="SMP76434.1"/>
    </source>
</evidence>
<evidence type="ECO:0000313" key="2">
    <source>
        <dbReference type="Proteomes" id="UP001158067"/>
    </source>
</evidence>
<name>A0ABY1QPG1_9BACT</name>
<sequence length="441" mass="47805">MNMTWFPSTTTASTETDSTTIGCAMKIKCLRTLKWGMAFALAGMLTGNTDVHAQQSQFVQHGGQAFPVVQASDAMAMMATPMETAPLTNLDNAIQQVGHHCNGSCGTGQCGGSCSGMNYGGGSSMYGAGASCNSGGCMECPTCEPYKYARVEAVYMRREDMNNFTRSQLFELDEYDFEWAPRVTFGSVPDCVNGTEVSFTGPLNWETSTSRTGINGRTFLTESYDAVDPDVGFVFLYDPTNLADSANDAIALQRQRYESTYWTAEAVQTMMAWDIAKFSFGGRFVSFEEEYSYTASNGVAAVDNGRIASDATNNMIGLQVGLEIFTPVCNNVSSFIRGKAGAYWNLSEGKAIVEDQGERLYRSSDDDGGLAGLFELSSGLQYQLGELLAVHAGTELWYMTEVATAENQIPSLVGLDARRRNVNSGDDVLFLGFNFGATLKF</sequence>
<dbReference type="EMBL" id="FXUG01000021">
    <property type="protein sequence ID" value="SMP76434.1"/>
    <property type="molecule type" value="Genomic_DNA"/>
</dbReference>
<proteinExistence type="predicted"/>